<proteinExistence type="predicted"/>
<dbReference type="EMBL" id="JBGUAW010000002">
    <property type="protein sequence ID" value="MFA9460059.1"/>
    <property type="molecule type" value="Genomic_DNA"/>
</dbReference>
<organism evidence="1 2">
    <name type="scientific">Thiohalorhabdus methylotrophus</name>
    <dbReference type="NCBI Taxonomy" id="3242694"/>
    <lineage>
        <taxon>Bacteria</taxon>
        <taxon>Pseudomonadati</taxon>
        <taxon>Pseudomonadota</taxon>
        <taxon>Gammaproteobacteria</taxon>
        <taxon>Thiohalorhabdales</taxon>
        <taxon>Thiohalorhabdaceae</taxon>
        <taxon>Thiohalorhabdus</taxon>
    </lineage>
</organism>
<dbReference type="RefSeq" id="WP_373654833.1">
    <property type="nucleotide sequence ID" value="NZ_JBGUAW010000002.1"/>
</dbReference>
<accession>A0ABV4TTU6</accession>
<comment type="caution">
    <text evidence="1">The sequence shown here is derived from an EMBL/GenBank/DDBJ whole genome shotgun (WGS) entry which is preliminary data.</text>
</comment>
<reference evidence="1 2" key="1">
    <citation type="submission" date="2024-08" db="EMBL/GenBank/DDBJ databases">
        <title>Whole-genome sequencing of halo(alkali)philic microorganisms from hypersaline lakes.</title>
        <authorList>
            <person name="Sorokin D.Y."/>
            <person name="Merkel A.Y."/>
            <person name="Messina E."/>
            <person name="Yakimov M."/>
        </authorList>
    </citation>
    <scope>NUCLEOTIDE SEQUENCE [LARGE SCALE GENOMIC DNA]</scope>
    <source>
        <strain evidence="1 2">Cl-TMA</strain>
    </source>
</reference>
<dbReference type="InterPro" id="IPR010982">
    <property type="entry name" value="Lambda_DNA-bd_dom_sf"/>
</dbReference>
<sequence>MIDTCAELRRLINEFELTHRDVARRLDVSVVTVLTWVDGNNPGESLPESLLRLLEYDLMSRNTQSIF</sequence>
<dbReference type="Proteomes" id="UP001575181">
    <property type="component" value="Unassembled WGS sequence"/>
</dbReference>
<gene>
    <name evidence="1" type="ORF">ACERLL_04405</name>
</gene>
<dbReference type="SUPFAM" id="SSF47413">
    <property type="entry name" value="lambda repressor-like DNA-binding domains"/>
    <property type="match status" value="1"/>
</dbReference>
<evidence type="ECO:0000313" key="1">
    <source>
        <dbReference type="EMBL" id="MFA9460059.1"/>
    </source>
</evidence>
<name>A0ABV4TTU6_9GAMM</name>
<evidence type="ECO:0000313" key="2">
    <source>
        <dbReference type="Proteomes" id="UP001575181"/>
    </source>
</evidence>
<protein>
    <submittedName>
        <fullName evidence="1">Uncharacterized protein</fullName>
    </submittedName>
</protein>
<keyword evidence="2" id="KW-1185">Reference proteome</keyword>